<dbReference type="GO" id="GO:0030154">
    <property type="term" value="P:cell differentiation"/>
    <property type="evidence" value="ECO:0007669"/>
    <property type="project" value="TreeGrafter"/>
</dbReference>
<dbReference type="GO" id="GO:0000978">
    <property type="term" value="F:RNA polymerase II cis-regulatory region sequence-specific DNA binding"/>
    <property type="evidence" value="ECO:0007669"/>
    <property type="project" value="TreeGrafter"/>
</dbReference>
<dbReference type="InterPro" id="IPR050140">
    <property type="entry name" value="SRY-related_HMG-box_TF-like"/>
</dbReference>
<feature type="compositionally biased region" description="Low complexity" evidence="1">
    <location>
        <begin position="423"/>
        <end position="438"/>
    </location>
</feature>
<protein>
    <submittedName>
        <fullName evidence="2">Uncharacterized protein</fullName>
    </submittedName>
</protein>
<feature type="compositionally biased region" description="Basic and acidic residues" evidence="1">
    <location>
        <begin position="385"/>
        <end position="398"/>
    </location>
</feature>
<dbReference type="PANTHER" id="PTHR10270">
    <property type="entry name" value="SOX TRANSCRIPTION FACTOR"/>
    <property type="match status" value="1"/>
</dbReference>
<organism evidence="2">
    <name type="scientific">Timema douglasi</name>
    <name type="common">Walking stick</name>
    <dbReference type="NCBI Taxonomy" id="61478"/>
    <lineage>
        <taxon>Eukaryota</taxon>
        <taxon>Metazoa</taxon>
        <taxon>Ecdysozoa</taxon>
        <taxon>Arthropoda</taxon>
        <taxon>Hexapoda</taxon>
        <taxon>Insecta</taxon>
        <taxon>Pterygota</taxon>
        <taxon>Neoptera</taxon>
        <taxon>Polyneoptera</taxon>
        <taxon>Phasmatodea</taxon>
        <taxon>Timematodea</taxon>
        <taxon>Timematoidea</taxon>
        <taxon>Timematidae</taxon>
        <taxon>Timema</taxon>
    </lineage>
</organism>
<evidence type="ECO:0000313" key="2">
    <source>
        <dbReference type="EMBL" id="CAD7193645.1"/>
    </source>
</evidence>
<feature type="compositionally biased region" description="Low complexity" evidence="1">
    <location>
        <begin position="577"/>
        <end position="600"/>
    </location>
</feature>
<proteinExistence type="predicted"/>
<feature type="region of interest" description="Disordered" evidence="1">
    <location>
        <begin position="537"/>
        <end position="600"/>
    </location>
</feature>
<dbReference type="SUPFAM" id="SSF47095">
    <property type="entry name" value="HMG-box"/>
    <property type="match status" value="1"/>
</dbReference>
<dbReference type="PANTHER" id="PTHR10270:SF161">
    <property type="entry name" value="SEX-DETERMINING REGION Y PROTEIN"/>
    <property type="match status" value="1"/>
</dbReference>
<accession>A0A7R8VA61</accession>
<dbReference type="Gene3D" id="1.10.30.10">
    <property type="entry name" value="High mobility group box domain"/>
    <property type="match status" value="1"/>
</dbReference>
<dbReference type="AlphaFoldDB" id="A0A7R8VA61"/>
<feature type="region of interest" description="Disordered" evidence="1">
    <location>
        <begin position="1"/>
        <end position="21"/>
    </location>
</feature>
<dbReference type="GO" id="GO:0005634">
    <property type="term" value="C:nucleus"/>
    <property type="evidence" value="ECO:0007669"/>
    <property type="project" value="UniProtKB-ARBA"/>
</dbReference>
<dbReference type="GO" id="GO:0001228">
    <property type="term" value="F:DNA-binding transcription activator activity, RNA polymerase II-specific"/>
    <property type="evidence" value="ECO:0007669"/>
    <property type="project" value="TreeGrafter"/>
</dbReference>
<feature type="region of interest" description="Disordered" evidence="1">
    <location>
        <begin position="491"/>
        <end position="523"/>
    </location>
</feature>
<dbReference type="EMBL" id="OA564284">
    <property type="protein sequence ID" value="CAD7193645.1"/>
    <property type="molecule type" value="Genomic_DNA"/>
</dbReference>
<gene>
    <name evidence="2" type="ORF">TDIB3V08_LOCUS102</name>
</gene>
<reference evidence="2" key="1">
    <citation type="submission" date="2020-11" db="EMBL/GenBank/DDBJ databases">
        <authorList>
            <person name="Tran Van P."/>
        </authorList>
    </citation>
    <scope>NUCLEOTIDE SEQUENCE</scope>
</reference>
<feature type="compositionally biased region" description="Low complexity" evidence="1">
    <location>
        <begin position="495"/>
        <end position="508"/>
    </location>
</feature>
<evidence type="ECO:0000256" key="1">
    <source>
        <dbReference type="SAM" id="MobiDB-lite"/>
    </source>
</evidence>
<sequence length="623" mass="66994">MAPDISRAPPIPRTHAPSPARPHTTFCLSQATVLDTTLCLSLATVLDTTLCLSLATVLNTTLCLSLATVLDTTLCLSLATVLDTTLCLSLATVLNYHVVPESGYYTTLCLSLAIVLNTTLCLSLATVLDTKFRLSLTTVLDTTLCLSLATVLDTTLCLSLATVLDTTLCLSLATVINTTLCLSLATVLDTTLCLSLATVLDTTLCLSLATVLDTTLYLSLATVLNTTLCLSMATVLDTTLCLSLATVLDTTLCLSLATVLDTTFCLIQLMNRLTDGDGETRRLENNFGNNPISTSSRDLNLDLPVIGSLVYCESSALDHAATEADSHQLPRQCLEVSDDVDRVYTCVDLLPLTWKIPAHLLLKQTPLGILSEDEKQPFIEEAERLRTAHKKDHPDYKYQPRRRKPPKCSSVLPVSLVDQDLPGTSGVSSSSSPASQDGSRCHRMKLGVAESPPGPDCSFTKLYCQRETDLRTPQDELSVHKSSYSCTHPQYQLMSPSSIDSPVESSLSRPHPHQPFRASTTPNAGFVYGMRAEDVAPGSGAASPGFPTLRPQPGAYGPGGDFLHHHHHHHHPLGGVSNPPSSSHHQAAPPTSAPFPSAGFPTSHHQAFYPYGPHQGPYYMSPR</sequence>
<dbReference type="InterPro" id="IPR036910">
    <property type="entry name" value="HMG_box_dom_sf"/>
</dbReference>
<feature type="region of interest" description="Disordered" evidence="1">
    <location>
        <begin position="385"/>
        <end position="440"/>
    </location>
</feature>
<name>A0A7R8VA61_TIMDO</name>